<dbReference type="OrthoDB" id="3521766at2"/>
<proteinExistence type="predicted"/>
<gene>
    <name evidence="2" type="ORF">SAMN03080594_10691</name>
</gene>
<reference evidence="3" key="1">
    <citation type="submission" date="2016-11" db="EMBL/GenBank/DDBJ databases">
        <authorList>
            <person name="Varghese N."/>
            <person name="Submissions S."/>
        </authorList>
    </citation>
    <scope>NUCLEOTIDE SEQUENCE [LARGE SCALE GENOMIC DNA]</scope>
    <source>
        <strain evidence="3">DSM 17539</strain>
    </source>
</reference>
<sequence>MAFLRHMVFLIWCCPVLLLSQNFELPVGEKFQKVKFQLVNNLIIIPIEVNGAELSFILDSGVNKPILFNLSDKDSIQINNVSEIVIKGLGEGEPIDALSSDSNIFKIGKVVNKDQLLYVVMDPDLNLSPRLGLPVHGIIGYDLFRDFVVEINYSSKFLKLHDRELYKSKKSSKIRTIPLRIVQNKAYVQGHVFMKNKSSIPVELLIDSGSSDAVWLFEDMDKGLGIPEDNYVDFLGQGLSGGIYGKRTKIDGISLGGFQLRDAKTAFPDLQYFNSITAFGNRNGSLGGEVLKRFTLVFNYGERTLSLRKNALFDHPFDFNLSGIDIQHNGMRYISESIADAGGLVLVDSGKSFGDVQILFENMTRLSMVPEIIVSGIRAGSPGHKAGLQEGDVILAVNGKKVHHYKLQQILHMLNEKEGKRVKVLIERYQKDMLITYVLKGLFK</sequence>
<keyword evidence="3" id="KW-1185">Reference proteome</keyword>
<dbReference type="InterPro" id="IPR001478">
    <property type="entry name" value="PDZ"/>
</dbReference>
<feature type="domain" description="PDZ" evidence="1">
    <location>
        <begin position="372"/>
        <end position="416"/>
    </location>
</feature>
<protein>
    <submittedName>
        <fullName evidence="2">Aspartyl protease</fullName>
    </submittedName>
</protein>
<dbReference type="InterPro" id="IPR041489">
    <property type="entry name" value="PDZ_6"/>
</dbReference>
<dbReference type="InterPro" id="IPR036034">
    <property type="entry name" value="PDZ_sf"/>
</dbReference>
<evidence type="ECO:0000259" key="1">
    <source>
        <dbReference type="PROSITE" id="PS50106"/>
    </source>
</evidence>
<dbReference type="PROSITE" id="PS50106">
    <property type="entry name" value="PDZ"/>
    <property type="match status" value="1"/>
</dbReference>
<evidence type="ECO:0000313" key="3">
    <source>
        <dbReference type="Proteomes" id="UP000184406"/>
    </source>
</evidence>
<dbReference type="Pfam" id="PF17820">
    <property type="entry name" value="PDZ_6"/>
    <property type="match status" value="1"/>
</dbReference>
<dbReference type="AlphaFoldDB" id="A0A1M5DH82"/>
<dbReference type="RefSeq" id="WP_072863410.1">
    <property type="nucleotide sequence ID" value="NZ_FQUX01000006.1"/>
</dbReference>
<keyword evidence="2" id="KW-0645">Protease</keyword>
<dbReference type="InterPro" id="IPR021109">
    <property type="entry name" value="Peptidase_aspartic_dom_sf"/>
</dbReference>
<organism evidence="2 3">
    <name type="scientific">Arenibacter palladensis</name>
    <dbReference type="NCBI Taxonomy" id="237373"/>
    <lineage>
        <taxon>Bacteria</taxon>
        <taxon>Pseudomonadati</taxon>
        <taxon>Bacteroidota</taxon>
        <taxon>Flavobacteriia</taxon>
        <taxon>Flavobacteriales</taxon>
        <taxon>Flavobacteriaceae</taxon>
        <taxon>Arenibacter</taxon>
    </lineage>
</organism>
<dbReference type="Pfam" id="PF13650">
    <property type="entry name" value="Asp_protease_2"/>
    <property type="match status" value="2"/>
</dbReference>
<dbReference type="Gene3D" id="2.30.42.10">
    <property type="match status" value="1"/>
</dbReference>
<evidence type="ECO:0000313" key="2">
    <source>
        <dbReference type="EMBL" id="SHF66373.1"/>
    </source>
</evidence>
<dbReference type="SUPFAM" id="SSF50156">
    <property type="entry name" value="PDZ domain-like"/>
    <property type="match status" value="1"/>
</dbReference>
<keyword evidence="2" id="KW-0378">Hydrolase</keyword>
<name>A0A1M5DH82_9FLAO</name>
<dbReference type="GO" id="GO:0006508">
    <property type="term" value="P:proteolysis"/>
    <property type="evidence" value="ECO:0007669"/>
    <property type="project" value="UniProtKB-KW"/>
</dbReference>
<dbReference type="SMART" id="SM00228">
    <property type="entry name" value="PDZ"/>
    <property type="match status" value="1"/>
</dbReference>
<dbReference type="Gene3D" id="2.40.70.10">
    <property type="entry name" value="Acid Proteases"/>
    <property type="match status" value="2"/>
</dbReference>
<accession>A0A1M5DH82</accession>
<dbReference type="Proteomes" id="UP000184406">
    <property type="component" value="Unassembled WGS sequence"/>
</dbReference>
<dbReference type="GO" id="GO:0008233">
    <property type="term" value="F:peptidase activity"/>
    <property type="evidence" value="ECO:0007669"/>
    <property type="project" value="UniProtKB-KW"/>
</dbReference>
<dbReference type="EMBL" id="FQUX01000006">
    <property type="protein sequence ID" value="SHF66373.1"/>
    <property type="molecule type" value="Genomic_DNA"/>
</dbReference>